<reference evidence="2 3" key="1">
    <citation type="submission" date="2019-05" db="EMBL/GenBank/DDBJ databases">
        <authorList>
            <person name="Farhan Ul Haque M."/>
        </authorList>
    </citation>
    <scope>NUCLEOTIDE SEQUENCE [LARGE SCALE GENOMIC DNA]</scope>
    <source>
        <strain evidence="2">2</strain>
    </source>
</reference>
<name>A0A8B6MC77_METTU</name>
<keyword evidence="1" id="KW-0812">Transmembrane</keyword>
<feature type="transmembrane region" description="Helical" evidence="1">
    <location>
        <begin position="24"/>
        <end position="50"/>
    </location>
</feature>
<evidence type="ECO:0000256" key="1">
    <source>
        <dbReference type="SAM" id="Phobius"/>
    </source>
</evidence>
<comment type="caution">
    <text evidence="2">The sequence shown here is derived from an EMBL/GenBank/DDBJ whole genome shotgun (WGS) entry which is preliminary data.</text>
</comment>
<keyword evidence="3" id="KW-1185">Reference proteome</keyword>
<keyword evidence="1" id="KW-1133">Transmembrane helix</keyword>
<accession>A0A8B6MC77</accession>
<dbReference type="Proteomes" id="UP000485880">
    <property type="component" value="Unassembled WGS sequence"/>
</dbReference>
<proteinExistence type="predicted"/>
<evidence type="ECO:0000313" key="2">
    <source>
        <dbReference type="EMBL" id="VTZ52542.1"/>
    </source>
</evidence>
<evidence type="ECO:0000313" key="3">
    <source>
        <dbReference type="Proteomes" id="UP000485880"/>
    </source>
</evidence>
<organism evidence="2 3">
    <name type="scientific">Methylocella tundrae</name>
    <dbReference type="NCBI Taxonomy" id="227605"/>
    <lineage>
        <taxon>Bacteria</taxon>
        <taxon>Pseudomonadati</taxon>
        <taxon>Pseudomonadota</taxon>
        <taxon>Alphaproteobacteria</taxon>
        <taxon>Hyphomicrobiales</taxon>
        <taxon>Beijerinckiaceae</taxon>
        <taxon>Methylocella</taxon>
    </lineage>
</organism>
<keyword evidence="1" id="KW-0472">Membrane</keyword>
<evidence type="ECO:0008006" key="4">
    <source>
        <dbReference type="Google" id="ProtNLM"/>
    </source>
</evidence>
<feature type="transmembrane region" description="Helical" evidence="1">
    <location>
        <begin position="134"/>
        <end position="152"/>
    </location>
</feature>
<dbReference type="EMBL" id="CABFMQ020000153">
    <property type="protein sequence ID" value="VTZ52542.1"/>
    <property type="molecule type" value="Genomic_DNA"/>
</dbReference>
<dbReference type="AlphaFoldDB" id="A0A8B6MC77"/>
<gene>
    <name evidence="2" type="ORF">MPC4_90017</name>
</gene>
<feature type="transmembrane region" description="Helical" evidence="1">
    <location>
        <begin position="62"/>
        <end position="80"/>
    </location>
</feature>
<sequence length="186" mass="20930">MNVLARGPEDKMNDHDALAWNGNWAWGLPLIALNVIFHVIGLGFINANVLRALGGFKDRRHFLLKFAIVMGVTTLSATLLHGTEAAIWAGAYWGLGALPDTKAAMLYSLSAMTTYGHENLFLAEHWRLMGALEALNGMILFGLTTAFLYGMIQRVWPIDEREWPGPRMSWPKRARMPWPKRRKALD</sequence>
<protein>
    <recommendedName>
        <fullName evidence="4">Potassium channel domain-containing protein</fullName>
    </recommendedName>
</protein>